<evidence type="ECO:0000256" key="7">
    <source>
        <dbReference type="ARBA" id="ARBA00023136"/>
    </source>
</evidence>
<dbReference type="InterPro" id="IPR002781">
    <property type="entry name" value="TM_pro_TauE-like"/>
</dbReference>
<feature type="transmembrane region" description="Helical" evidence="8">
    <location>
        <begin position="35"/>
        <end position="54"/>
    </location>
</feature>
<proteinExistence type="inferred from homology"/>
<feature type="transmembrane region" description="Helical" evidence="8">
    <location>
        <begin position="101"/>
        <end position="119"/>
    </location>
</feature>
<keyword evidence="10" id="KW-1185">Reference proteome</keyword>
<evidence type="ECO:0000256" key="3">
    <source>
        <dbReference type="ARBA" id="ARBA00022448"/>
    </source>
</evidence>
<evidence type="ECO:0000256" key="6">
    <source>
        <dbReference type="ARBA" id="ARBA00022989"/>
    </source>
</evidence>
<keyword evidence="3" id="KW-0813">Transport</keyword>
<keyword evidence="5 8" id="KW-0812">Transmembrane</keyword>
<evidence type="ECO:0000313" key="9">
    <source>
        <dbReference type="EMBL" id="MFC3996222.1"/>
    </source>
</evidence>
<feature type="transmembrane region" description="Helical" evidence="8">
    <location>
        <begin position="131"/>
        <end position="153"/>
    </location>
</feature>
<comment type="similarity">
    <text evidence="2 8">Belongs to the 4-toluene sulfonate uptake permease (TSUP) (TC 2.A.102) family.</text>
</comment>
<evidence type="ECO:0000256" key="4">
    <source>
        <dbReference type="ARBA" id="ARBA00022475"/>
    </source>
</evidence>
<name>A0ABV8FMM6_9ACTN</name>
<dbReference type="Pfam" id="PF01925">
    <property type="entry name" value="TauE"/>
    <property type="match status" value="1"/>
</dbReference>
<evidence type="ECO:0000313" key="10">
    <source>
        <dbReference type="Proteomes" id="UP001595847"/>
    </source>
</evidence>
<accession>A0ABV8FMM6</accession>
<keyword evidence="6 8" id="KW-1133">Transmembrane helix</keyword>
<feature type="transmembrane region" description="Helical" evidence="8">
    <location>
        <begin position="195"/>
        <end position="213"/>
    </location>
</feature>
<keyword evidence="4 8" id="KW-1003">Cell membrane</keyword>
<gene>
    <name evidence="9" type="ORF">ACFOVU_09870</name>
</gene>
<protein>
    <recommendedName>
        <fullName evidence="8">Probable membrane transporter protein</fullName>
    </recommendedName>
</protein>
<sequence length="244" mass="25010">MLISDPLLTILCASTAAVALAPLSAVAGFGGGILLLPVFAALFGVRTAIPVLTLTQLGTGAGRIWLNRSRLEWPLIAWFALGGIPGAALGGVLFAHAPLATLQRLLGAFLICVVVRRHIRPHPRAPRLPVFAGVGAVAGLGSTLLESIGPLTAPFLLAYGLTRGAYIGTEAAAGLTLNLTKIAVYDAGDILTPRVLLFGAALTPAILTGVWAGKKIVGCIGDRTFVAIVEAGLVVAGIVFIWNA</sequence>
<dbReference type="EMBL" id="JBHSBH010000007">
    <property type="protein sequence ID" value="MFC3996222.1"/>
    <property type="molecule type" value="Genomic_DNA"/>
</dbReference>
<evidence type="ECO:0000256" key="2">
    <source>
        <dbReference type="ARBA" id="ARBA00009142"/>
    </source>
</evidence>
<organism evidence="9 10">
    <name type="scientific">Nocardiopsis sediminis</name>
    <dbReference type="NCBI Taxonomy" id="1778267"/>
    <lineage>
        <taxon>Bacteria</taxon>
        <taxon>Bacillati</taxon>
        <taxon>Actinomycetota</taxon>
        <taxon>Actinomycetes</taxon>
        <taxon>Streptosporangiales</taxon>
        <taxon>Nocardiopsidaceae</taxon>
        <taxon>Nocardiopsis</taxon>
    </lineage>
</organism>
<keyword evidence="7 8" id="KW-0472">Membrane</keyword>
<dbReference type="PANTHER" id="PTHR30269:SF37">
    <property type="entry name" value="MEMBRANE TRANSPORTER PROTEIN"/>
    <property type="match status" value="1"/>
</dbReference>
<feature type="transmembrane region" description="Helical" evidence="8">
    <location>
        <begin position="225"/>
        <end position="242"/>
    </location>
</feature>
<comment type="caution">
    <text evidence="9">The sequence shown here is derived from an EMBL/GenBank/DDBJ whole genome shotgun (WGS) entry which is preliminary data.</text>
</comment>
<dbReference type="InterPro" id="IPR052017">
    <property type="entry name" value="TSUP"/>
</dbReference>
<evidence type="ECO:0000256" key="8">
    <source>
        <dbReference type="RuleBase" id="RU363041"/>
    </source>
</evidence>
<evidence type="ECO:0000256" key="1">
    <source>
        <dbReference type="ARBA" id="ARBA00004651"/>
    </source>
</evidence>
<feature type="transmembrane region" description="Helical" evidence="8">
    <location>
        <begin position="75"/>
        <end position="95"/>
    </location>
</feature>
<reference evidence="10" key="1">
    <citation type="journal article" date="2019" name="Int. J. Syst. Evol. Microbiol.">
        <title>The Global Catalogue of Microorganisms (GCM) 10K type strain sequencing project: providing services to taxonomists for standard genome sequencing and annotation.</title>
        <authorList>
            <consortium name="The Broad Institute Genomics Platform"/>
            <consortium name="The Broad Institute Genome Sequencing Center for Infectious Disease"/>
            <person name="Wu L."/>
            <person name="Ma J."/>
        </authorList>
    </citation>
    <scope>NUCLEOTIDE SEQUENCE [LARGE SCALE GENOMIC DNA]</scope>
    <source>
        <strain evidence="10">TBRC 1826</strain>
    </source>
</reference>
<dbReference type="Proteomes" id="UP001595847">
    <property type="component" value="Unassembled WGS sequence"/>
</dbReference>
<evidence type="ECO:0000256" key="5">
    <source>
        <dbReference type="ARBA" id="ARBA00022692"/>
    </source>
</evidence>
<dbReference type="PANTHER" id="PTHR30269">
    <property type="entry name" value="TRANSMEMBRANE PROTEIN YFCA"/>
    <property type="match status" value="1"/>
</dbReference>
<comment type="subcellular location">
    <subcellularLocation>
        <location evidence="1 8">Cell membrane</location>
        <topology evidence="1 8">Multi-pass membrane protein</topology>
    </subcellularLocation>
</comment>
<dbReference type="RefSeq" id="WP_378532075.1">
    <property type="nucleotide sequence ID" value="NZ_JBHSBH010000007.1"/>
</dbReference>